<protein>
    <submittedName>
        <fullName evidence="10">Murein L,D-transpeptidase</fullName>
    </submittedName>
</protein>
<keyword evidence="6 7" id="KW-0961">Cell wall biogenesis/degradation</keyword>
<dbReference type="CDD" id="cd16913">
    <property type="entry name" value="YkuD_like"/>
    <property type="match status" value="1"/>
</dbReference>
<dbReference type="PROSITE" id="PS52029">
    <property type="entry name" value="LD_TPASE"/>
    <property type="match status" value="1"/>
</dbReference>
<dbReference type="InterPro" id="IPR045380">
    <property type="entry name" value="LD_TPept_scaffold_dom"/>
</dbReference>
<comment type="pathway">
    <text evidence="1 7">Cell wall biogenesis; peptidoglycan biosynthesis.</text>
</comment>
<dbReference type="Pfam" id="PF03734">
    <property type="entry name" value="YkuD"/>
    <property type="match status" value="1"/>
</dbReference>
<dbReference type="Gene3D" id="1.10.101.10">
    <property type="entry name" value="PGBD-like superfamily/PGBD"/>
    <property type="match status" value="1"/>
</dbReference>
<feature type="chain" id="PRO_5045075898" evidence="8">
    <location>
        <begin position="25"/>
        <end position="482"/>
    </location>
</feature>
<evidence type="ECO:0000256" key="8">
    <source>
        <dbReference type="SAM" id="SignalP"/>
    </source>
</evidence>
<evidence type="ECO:0000256" key="3">
    <source>
        <dbReference type="ARBA" id="ARBA00022679"/>
    </source>
</evidence>
<proteinExistence type="inferred from homology"/>
<dbReference type="EMBL" id="BAAAES010000011">
    <property type="protein sequence ID" value="GAA0675668.1"/>
    <property type="molecule type" value="Genomic_DNA"/>
</dbReference>
<evidence type="ECO:0000313" key="10">
    <source>
        <dbReference type="EMBL" id="GAA0675668.1"/>
    </source>
</evidence>
<dbReference type="PANTHER" id="PTHR41533">
    <property type="entry name" value="L,D-TRANSPEPTIDASE HI_1667-RELATED"/>
    <property type="match status" value="1"/>
</dbReference>
<dbReference type="PANTHER" id="PTHR41533:SF2">
    <property type="entry name" value="BLR7131 PROTEIN"/>
    <property type="match status" value="1"/>
</dbReference>
<feature type="active site" description="Proton donor/acceptor" evidence="7">
    <location>
        <position position="369"/>
    </location>
</feature>
<sequence>MKNKTIYVLLASVTLTFSAVPTMAHTSQSGLQGTAASAPKWESLWTNANRAALKQALADRARHGLDHHAFLPPEVDELPADAATRAYTKAAQDYANALANGMVDPSSLHEVYTIARPTADRTEMLGEALRQNRLAEWLDGLAPADPEYKALSQAYVTANRNGDAEEPVITLAESIHVDDVNPRVPEIVNQLVGDGYLAARPSTEPVDLYSPDIANAVKALQRDYGIREDGIIGPNTLGVLTLGPGDRARTLAVALERRRWLSRTPPATRIDVNTAAAELRYYHDGQLVDRRKVIVGEPDRETPPLGSPIYRLVANPTWTVPKSIPVSRATIRAKNMRRINGYWVQPSGPDNALGLVKFDMKNNQAIYLHDTAAPELFDRSQRHLSHGCVRVSDALGFAAMLADQEGVGDAWAKAHASGNYETIDLPHEIPVRLLYHNAFLGDDGKVAFRTDPYGWNDAIAVELGFNKKMSHQAKAEAIDIGP</sequence>
<reference evidence="10 11" key="1">
    <citation type="journal article" date="2019" name="Int. J. Syst. Evol. Microbiol.">
        <title>The Global Catalogue of Microorganisms (GCM) 10K type strain sequencing project: providing services to taxonomists for standard genome sequencing and annotation.</title>
        <authorList>
            <consortium name="The Broad Institute Genomics Platform"/>
            <consortium name="The Broad Institute Genome Sequencing Center for Infectious Disease"/>
            <person name="Wu L."/>
            <person name="Ma J."/>
        </authorList>
    </citation>
    <scope>NUCLEOTIDE SEQUENCE [LARGE SCALE GENOMIC DNA]</scope>
    <source>
        <strain evidence="10 11">JCM 14603</strain>
    </source>
</reference>
<dbReference type="Pfam" id="PF20142">
    <property type="entry name" value="Scaffold"/>
    <property type="match status" value="1"/>
</dbReference>
<dbReference type="SUPFAM" id="SSF47090">
    <property type="entry name" value="PGBD-like"/>
    <property type="match status" value="1"/>
</dbReference>
<dbReference type="Proteomes" id="UP001500238">
    <property type="component" value="Unassembled WGS sequence"/>
</dbReference>
<accession>A0ABN1I0B8</accession>
<comment type="similarity">
    <text evidence="2">Belongs to the YkuD family.</text>
</comment>
<comment type="caution">
    <text evidence="10">The sequence shown here is derived from an EMBL/GenBank/DDBJ whole genome shotgun (WGS) entry which is preliminary data.</text>
</comment>
<evidence type="ECO:0000256" key="2">
    <source>
        <dbReference type="ARBA" id="ARBA00005992"/>
    </source>
</evidence>
<dbReference type="SUPFAM" id="SSF141523">
    <property type="entry name" value="L,D-transpeptidase catalytic domain-like"/>
    <property type="match status" value="1"/>
</dbReference>
<evidence type="ECO:0000256" key="6">
    <source>
        <dbReference type="ARBA" id="ARBA00023316"/>
    </source>
</evidence>
<dbReference type="InterPro" id="IPR005490">
    <property type="entry name" value="LD_TPept_cat_dom"/>
</dbReference>
<dbReference type="InterPro" id="IPR036365">
    <property type="entry name" value="PGBD-like_sf"/>
</dbReference>
<gene>
    <name evidence="10" type="ORF">GCM10009102_29970</name>
</gene>
<evidence type="ECO:0000256" key="7">
    <source>
        <dbReference type="PROSITE-ProRule" id="PRU01373"/>
    </source>
</evidence>
<dbReference type="InterPro" id="IPR036366">
    <property type="entry name" value="PGBDSf"/>
</dbReference>
<evidence type="ECO:0000256" key="1">
    <source>
        <dbReference type="ARBA" id="ARBA00004752"/>
    </source>
</evidence>
<dbReference type="InterPro" id="IPR038063">
    <property type="entry name" value="Transpep_catalytic_dom"/>
</dbReference>
<dbReference type="RefSeq" id="WP_163956751.1">
    <property type="nucleotide sequence ID" value="NZ_BAAAES010000011.1"/>
</dbReference>
<keyword evidence="3" id="KW-0808">Transferase</keyword>
<keyword evidence="4 7" id="KW-0133">Cell shape</keyword>
<dbReference type="InterPro" id="IPR002477">
    <property type="entry name" value="Peptidoglycan-bd-like"/>
</dbReference>
<evidence type="ECO:0000256" key="4">
    <source>
        <dbReference type="ARBA" id="ARBA00022960"/>
    </source>
</evidence>
<dbReference type="Pfam" id="PF01471">
    <property type="entry name" value="PG_binding_1"/>
    <property type="match status" value="1"/>
</dbReference>
<name>A0ABN1I0B8_9SPHN</name>
<evidence type="ECO:0000313" key="11">
    <source>
        <dbReference type="Proteomes" id="UP001500238"/>
    </source>
</evidence>
<feature type="signal peptide" evidence="8">
    <location>
        <begin position="1"/>
        <end position="24"/>
    </location>
</feature>
<keyword evidence="8" id="KW-0732">Signal</keyword>
<evidence type="ECO:0000256" key="5">
    <source>
        <dbReference type="ARBA" id="ARBA00022984"/>
    </source>
</evidence>
<keyword evidence="11" id="KW-1185">Reference proteome</keyword>
<dbReference type="InterPro" id="IPR052905">
    <property type="entry name" value="LD-transpeptidase_YkuD-like"/>
</dbReference>
<feature type="domain" description="L,D-TPase catalytic" evidence="9">
    <location>
        <begin position="268"/>
        <end position="412"/>
    </location>
</feature>
<organism evidence="10 11">
    <name type="scientific">Sphingomonas insulae</name>
    <dbReference type="NCBI Taxonomy" id="424800"/>
    <lineage>
        <taxon>Bacteria</taxon>
        <taxon>Pseudomonadati</taxon>
        <taxon>Pseudomonadota</taxon>
        <taxon>Alphaproteobacteria</taxon>
        <taxon>Sphingomonadales</taxon>
        <taxon>Sphingomonadaceae</taxon>
        <taxon>Sphingomonas</taxon>
    </lineage>
</organism>
<feature type="active site" description="Nucleophile" evidence="7">
    <location>
        <position position="388"/>
    </location>
</feature>
<dbReference type="Gene3D" id="2.40.440.10">
    <property type="entry name" value="L,D-transpeptidase catalytic domain-like"/>
    <property type="match status" value="1"/>
</dbReference>
<evidence type="ECO:0000259" key="9">
    <source>
        <dbReference type="PROSITE" id="PS52029"/>
    </source>
</evidence>
<keyword evidence="5 7" id="KW-0573">Peptidoglycan synthesis</keyword>